<evidence type="ECO:0000256" key="1">
    <source>
        <dbReference type="SAM" id="Phobius"/>
    </source>
</evidence>
<gene>
    <name evidence="2" type="ORF">E2C01_002335</name>
</gene>
<comment type="caution">
    <text evidence="2">The sequence shown here is derived from an EMBL/GenBank/DDBJ whole genome shotgun (WGS) entry which is preliminary data.</text>
</comment>
<sequence length="79" mass="8658">MHECLPQWDFPLAIRVAVHMPACVLSLFPSRPLVRGESCSAVPTSVTTTITSNNTSRRITINVIVVITIFLINGIHSTI</sequence>
<keyword evidence="1" id="KW-0812">Transmembrane</keyword>
<evidence type="ECO:0000313" key="3">
    <source>
        <dbReference type="Proteomes" id="UP000324222"/>
    </source>
</evidence>
<organism evidence="2 3">
    <name type="scientific">Portunus trituberculatus</name>
    <name type="common">Swimming crab</name>
    <name type="synonym">Neptunus trituberculatus</name>
    <dbReference type="NCBI Taxonomy" id="210409"/>
    <lineage>
        <taxon>Eukaryota</taxon>
        <taxon>Metazoa</taxon>
        <taxon>Ecdysozoa</taxon>
        <taxon>Arthropoda</taxon>
        <taxon>Crustacea</taxon>
        <taxon>Multicrustacea</taxon>
        <taxon>Malacostraca</taxon>
        <taxon>Eumalacostraca</taxon>
        <taxon>Eucarida</taxon>
        <taxon>Decapoda</taxon>
        <taxon>Pleocyemata</taxon>
        <taxon>Brachyura</taxon>
        <taxon>Eubrachyura</taxon>
        <taxon>Portunoidea</taxon>
        <taxon>Portunidae</taxon>
        <taxon>Portuninae</taxon>
        <taxon>Portunus</taxon>
    </lineage>
</organism>
<name>A0A5B7CKB0_PORTR</name>
<dbReference type="Proteomes" id="UP000324222">
    <property type="component" value="Unassembled WGS sequence"/>
</dbReference>
<keyword evidence="1" id="KW-0472">Membrane</keyword>
<reference evidence="2 3" key="1">
    <citation type="submission" date="2019-05" db="EMBL/GenBank/DDBJ databases">
        <title>Another draft genome of Portunus trituberculatus and its Hox gene families provides insights of decapod evolution.</title>
        <authorList>
            <person name="Jeong J.-H."/>
            <person name="Song I."/>
            <person name="Kim S."/>
            <person name="Choi T."/>
            <person name="Kim D."/>
            <person name="Ryu S."/>
            <person name="Kim W."/>
        </authorList>
    </citation>
    <scope>NUCLEOTIDE SEQUENCE [LARGE SCALE GENOMIC DNA]</scope>
    <source>
        <tissue evidence="2">Muscle</tissue>
    </source>
</reference>
<feature type="transmembrane region" description="Helical" evidence="1">
    <location>
        <begin position="59"/>
        <end position="76"/>
    </location>
</feature>
<dbReference type="AlphaFoldDB" id="A0A5B7CKB0"/>
<keyword evidence="1" id="KW-1133">Transmembrane helix</keyword>
<protein>
    <submittedName>
        <fullName evidence="2">Uncharacterized protein</fullName>
    </submittedName>
</protein>
<evidence type="ECO:0000313" key="2">
    <source>
        <dbReference type="EMBL" id="MPC09715.1"/>
    </source>
</evidence>
<keyword evidence="3" id="KW-1185">Reference proteome</keyword>
<dbReference type="EMBL" id="VSRR010000081">
    <property type="protein sequence ID" value="MPC09715.1"/>
    <property type="molecule type" value="Genomic_DNA"/>
</dbReference>
<accession>A0A5B7CKB0</accession>
<proteinExistence type="predicted"/>